<dbReference type="PANTHER" id="PTHR33052">
    <property type="entry name" value="DUF4228 DOMAIN PROTEIN-RELATED"/>
    <property type="match status" value="1"/>
</dbReference>
<gene>
    <name evidence="1" type="ORF">GSCOC_T00027339001</name>
</gene>
<sequence>MGNAISPYCCQLTSSSIVKLIFYGGKTRVVSAGKASAGKIMFEFPDHMVCHADSFFIGHPIPVLDIDDELIAGETYFVLPLDCFTNNVLSASSLATLRRSISSGSKPAAVNFKECPFEHVKGTNGRVLIKVRPEFIIKLLTRDQETGDEDSRSLSPSHGFLCSTPELKKHYDQMVGSKDNAWSPKLETITEYKIRYSPCRFIGFERKQGEAEC</sequence>
<dbReference type="STRING" id="49390.A0A068UJG6"/>
<dbReference type="OMA" id="MVCHANS"/>
<evidence type="ECO:0000313" key="1">
    <source>
        <dbReference type="EMBL" id="CDP08447.1"/>
    </source>
</evidence>
<dbReference type="InParanoid" id="A0A068UJG6"/>
<organism evidence="1 2">
    <name type="scientific">Coffea canephora</name>
    <name type="common">Robusta coffee</name>
    <dbReference type="NCBI Taxonomy" id="49390"/>
    <lineage>
        <taxon>Eukaryota</taxon>
        <taxon>Viridiplantae</taxon>
        <taxon>Streptophyta</taxon>
        <taxon>Embryophyta</taxon>
        <taxon>Tracheophyta</taxon>
        <taxon>Spermatophyta</taxon>
        <taxon>Magnoliopsida</taxon>
        <taxon>eudicotyledons</taxon>
        <taxon>Gunneridae</taxon>
        <taxon>Pentapetalae</taxon>
        <taxon>asterids</taxon>
        <taxon>lamiids</taxon>
        <taxon>Gentianales</taxon>
        <taxon>Rubiaceae</taxon>
        <taxon>Ixoroideae</taxon>
        <taxon>Gardenieae complex</taxon>
        <taxon>Bertiereae - Coffeeae clade</taxon>
        <taxon>Coffeeae</taxon>
        <taxon>Coffea</taxon>
    </lineage>
</organism>
<dbReference type="EMBL" id="HG739117">
    <property type="protein sequence ID" value="CDP08447.1"/>
    <property type="molecule type" value="Genomic_DNA"/>
</dbReference>
<dbReference type="Pfam" id="PF14009">
    <property type="entry name" value="PADRE"/>
    <property type="match status" value="1"/>
</dbReference>
<evidence type="ECO:0008006" key="3">
    <source>
        <dbReference type="Google" id="ProtNLM"/>
    </source>
</evidence>
<dbReference type="Gramene" id="CDP08447">
    <property type="protein sequence ID" value="CDP08447"/>
    <property type="gene ID" value="GSCOC_T00027339001"/>
</dbReference>
<evidence type="ECO:0000313" key="2">
    <source>
        <dbReference type="Proteomes" id="UP000295252"/>
    </source>
</evidence>
<protein>
    <recommendedName>
        <fullName evidence="3">DUF4228 domain protein</fullName>
    </recommendedName>
</protein>
<name>A0A068UJG6_COFCA</name>
<dbReference type="InterPro" id="IPR025322">
    <property type="entry name" value="PADRE_dom"/>
</dbReference>
<dbReference type="OrthoDB" id="1899115at2759"/>
<dbReference type="AlphaFoldDB" id="A0A068UJG6"/>
<dbReference type="FunCoup" id="A0A068UJG6">
    <property type="interactions" value="11"/>
</dbReference>
<keyword evidence="2" id="KW-1185">Reference proteome</keyword>
<accession>A0A068UJG6</accession>
<reference evidence="2" key="1">
    <citation type="journal article" date="2014" name="Science">
        <title>The coffee genome provides insight into the convergent evolution of caffeine biosynthesis.</title>
        <authorList>
            <person name="Denoeud F."/>
            <person name="Carretero-Paulet L."/>
            <person name="Dereeper A."/>
            <person name="Droc G."/>
            <person name="Guyot R."/>
            <person name="Pietrella M."/>
            <person name="Zheng C."/>
            <person name="Alberti A."/>
            <person name="Anthony F."/>
            <person name="Aprea G."/>
            <person name="Aury J.M."/>
            <person name="Bento P."/>
            <person name="Bernard M."/>
            <person name="Bocs S."/>
            <person name="Campa C."/>
            <person name="Cenci A."/>
            <person name="Combes M.C."/>
            <person name="Crouzillat D."/>
            <person name="Da Silva C."/>
            <person name="Daddiego L."/>
            <person name="De Bellis F."/>
            <person name="Dussert S."/>
            <person name="Garsmeur O."/>
            <person name="Gayraud T."/>
            <person name="Guignon V."/>
            <person name="Jahn K."/>
            <person name="Jamilloux V."/>
            <person name="Joet T."/>
            <person name="Labadie K."/>
            <person name="Lan T."/>
            <person name="Leclercq J."/>
            <person name="Lepelley M."/>
            <person name="Leroy T."/>
            <person name="Li L.T."/>
            <person name="Librado P."/>
            <person name="Lopez L."/>
            <person name="Munoz A."/>
            <person name="Noel B."/>
            <person name="Pallavicini A."/>
            <person name="Perrotta G."/>
            <person name="Poncet V."/>
            <person name="Pot D."/>
            <person name="Priyono X."/>
            <person name="Rigoreau M."/>
            <person name="Rouard M."/>
            <person name="Rozas J."/>
            <person name="Tranchant-Dubreuil C."/>
            <person name="VanBuren R."/>
            <person name="Zhang Q."/>
            <person name="Andrade A.C."/>
            <person name="Argout X."/>
            <person name="Bertrand B."/>
            <person name="de Kochko A."/>
            <person name="Graziosi G."/>
            <person name="Henry R.J."/>
            <person name="Jayarama X."/>
            <person name="Ming R."/>
            <person name="Nagai C."/>
            <person name="Rounsley S."/>
            <person name="Sankoff D."/>
            <person name="Giuliano G."/>
            <person name="Albert V.A."/>
            <person name="Wincker P."/>
            <person name="Lashermes P."/>
        </authorList>
    </citation>
    <scope>NUCLEOTIDE SEQUENCE [LARGE SCALE GENOMIC DNA]</scope>
    <source>
        <strain evidence="2">cv. DH200-94</strain>
    </source>
</reference>
<dbReference type="Proteomes" id="UP000295252">
    <property type="component" value="Chromosome I"/>
</dbReference>
<dbReference type="PhylomeDB" id="A0A068UJG6"/>
<proteinExistence type="predicted"/>